<reference evidence="1 2" key="2">
    <citation type="submission" date="2018-11" db="EMBL/GenBank/DDBJ databases">
        <authorList>
            <consortium name="Pathogen Informatics"/>
        </authorList>
    </citation>
    <scope>NUCLEOTIDE SEQUENCE [LARGE SCALE GENOMIC DNA]</scope>
</reference>
<gene>
    <name evidence="1" type="ORF">OFLC_LOCUS12700</name>
</gene>
<dbReference type="AlphaFoldDB" id="A0A183HYY8"/>
<evidence type="ECO:0000313" key="2">
    <source>
        <dbReference type="Proteomes" id="UP000267606"/>
    </source>
</evidence>
<name>A0A183HYY8_9BILA</name>
<protein>
    <submittedName>
        <fullName evidence="3">HTH_48 domain-containing protein</fullName>
    </submittedName>
</protein>
<sequence>MAACQLSLVSNRAGRKMATTNAIREIECFCVKISRHTNGCVTGKLLKSHGVKQMTTKQINKILFVIFL</sequence>
<accession>A0A183HYY8</accession>
<reference evidence="3" key="1">
    <citation type="submission" date="2016-06" db="UniProtKB">
        <authorList>
            <consortium name="WormBaseParasite"/>
        </authorList>
    </citation>
    <scope>IDENTIFICATION</scope>
</reference>
<organism evidence="3">
    <name type="scientific">Onchocerca flexuosa</name>
    <dbReference type="NCBI Taxonomy" id="387005"/>
    <lineage>
        <taxon>Eukaryota</taxon>
        <taxon>Metazoa</taxon>
        <taxon>Ecdysozoa</taxon>
        <taxon>Nematoda</taxon>
        <taxon>Chromadorea</taxon>
        <taxon>Rhabditida</taxon>
        <taxon>Spirurina</taxon>
        <taxon>Spiruromorpha</taxon>
        <taxon>Filarioidea</taxon>
        <taxon>Onchocercidae</taxon>
        <taxon>Onchocerca</taxon>
    </lineage>
</organism>
<dbReference type="Proteomes" id="UP000267606">
    <property type="component" value="Unassembled WGS sequence"/>
</dbReference>
<evidence type="ECO:0000313" key="3">
    <source>
        <dbReference type="WBParaSite" id="OFLC_0001270101-mRNA-1"/>
    </source>
</evidence>
<evidence type="ECO:0000313" key="1">
    <source>
        <dbReference type="EMBL" id="VDP11949.1"/>
    </source>
</evidence>
<dbReference type="EMBL" id="UZAJ01039909">
    <property type="protein sequence ID" value="VDP11949.1"/>
    <property type="molecule type" value="Genomic_DNA"/>
</dbReference>
<proteinExistence type="predicted"/>
<keyword evidence="2" id="KW-1185">Reference proteome</keyword>
<dbReference type="WBParaSite" id="OFLC_0001270101-mRNA-1">
    <property type="protein sequence ID" value="OFLC_0001270101-mRNA-1"/>
    <property type="gene ID" value="OFLC_0001270101"/>
</dbReference>